<protein>
    <submittedName>
        <fullName evidence="2">Uncharacterized protein</fullName>
    </submittedName>
</protein>
<evidence type="ECO:0000313" key="3">
    <source>
        <dbReference type="Proteomes" id="UP001164746"/>
    </source>
</evidence>
<keyword evidence="1" id="KW-1133">Transmembrane helix</keyword>
<sequence>MPPYIKKKSTNGLPVRKPKKSRTMADFLHLCWPSNWIRHRQHRDHARKSVPIFNPVKETMGTTCKRIILQKMGFVCKFEDRTLQRAYVGLVTLIIVQSLLFLVLTVSWRIYKEPPPLESSTYCVPCNDIKQTNPYNVTGHVIDALRQIYNESVCCGPIRDIMELRSKNEMTKQYVKNAQANPSQLVGESFITDCEWQGIKTPTGKLVGVVDSVPSDIVQ</sequence>
<gene>
    <name evidence="2" type="ORF">MAR_029075</name>
</gene>
<keyword evidence="3" id="KW-1185">Reference proteome</keyword>
<name>A0ABY7DJ70_MYAAR</name>
<dbReference type="Proteomes" id="UP001164746">
    <property type="component" value="Chromosome 2"/>
</dbReference>
<dbReference type="EMBL" id="CP111013">
    <property type="protein sequence ID" value="WAQ96385.1"/>
    <property type="molecule type" value="Genomic_DNA"/>
</dbReference>
<feature type="non-terminal residue" evidence="2">
    <location>
        <position position="1"/>
    </location>
</feature>
<organism evidence="2 3">
    <name type="scientific">Mya arenaria</name>
    <name type="common">Soft-shell clam</name>
    <dbReference type="NCBI Taxonomy" id="6604"/>
    <lineage>
        <taxon>Eukaryota</taxon>
        <taxon>Metazoa</taxon>
        <taxon>Spiralia</taxon>
        <taxon>Lophotrochozoa</taxon>
        <taxon>Mollusca</taxon>
        <taxon>Bivalvia</taxon>
        <taxon>Autobranchia</taxon>
        <taxon>Heteroconchia</taxon>
        <taxon>Euheterodonta</taxon>
        <taxon>Imparidentia</taxon>
        <taxon>Neoheterodontei</taxon>
        <taxon>Myida</taxon>
        <taxon>Myoidea</taxon>
        <taxon>Myidae</taxon>
        <taxon>Mya</taxon>
    </lineage>
</organism>
<keyword evidence="1" id="KW-0812">Transmembrane</keyword>
<evidence type="ECO:0000313" key="2">
    <source>
        <dbReference type="EMBL" id="WAQ96385.1"/>
    </source>
</evidence>
<evidence type="ECO:0000256" key="1">
    <source>
        <dbReference type="SAM" id="Phobius"/>
    </source>
</evidence>
<keyword evidence="1" id="KW-0472">Membrane</keyword>
<feature type="transmembrane region" description="Helical" evidence="1">
    <location>
        <begin position="87"/>
        <end position="111"/>
    </location>
</feature>
<accession>A0ABY7DJ70</accession>
<reference evidence="2" key="1">
    <citation type="submission" date="2022-11" db="EMBL/GenBank/DDBJ databases">
        <title>Centuries of genome instability and evolution in soft-shell clam transmissible cancer (bioRxiv).</title>
        <authorList>
            <person name="Hart S.F.M."/>
            <person name="Yonemitsu M.A."/>
            <person name="Giersch R.M."/>
            <person name="Beal B.F."/>
            <person name="Arriagada G."/>
            <person name="Davis B.W."/>
            <person name="Ostrander E.A."/>
            <person name="Goff S.P."/>
            <person name="Metzger M.J."/>
        </authorList>
    </citation>
    <scope>NUCLEOTIDE SEQUENCE</scope>
    <source>
        <strain evidence="2">MELC-2E11</strain>
        <tissue evidence="2">Siphon/mantle</tissue>
    </source>
</reference>
<proteinExistence type="predicted"/>